<protein>
    <submittedName>
        <fullName evidence="9">Monooxygenase</fullName>
    </submittedName>
</protein>
<keyword evidence="6" id="KW-0560">Oxidoreductase</keyword>
<comment type="caution">
    <text evidence="9">The sequence shown here is derived from an EMBL/GenBank/DDBJ whole genome shotgun (WGS) entry which is preliminary data.</text>
</comment>
<dbReference type="Gene3D" id="3.30.9.10">
    <property type="entry name" value="D-Amino Acid Oxidase, subunit A, domain 2"/>
    <property type="match status" value="1"/>
</dbReference>
<dbReference type="Pfam" id="PF01494">
    <property type="entry name" value="FAD_binding_3"/>
    <property type="match status" value="1"/>
</dbReference>
<comment type="pathway">
    <text evidence="2">Cofactor biosynthesis; ubiquinone biosynthesis.</text>
</comment>
<dbReference type="NCBIfam" id="TIGR01988">
    <property type="entry name" value="Ubi-OHases"/>
    <property type="match status" value="1"/>
</dbReference>
<keyword evidence="10" id="KW-1185">Reference proteome</keyword>
<dbReference type="RefSeq" id="WP_102071983.1">
    <property type="nucleotide sequence ID" value="NZ_PDNW01000001.1"/>
</dbReference>
<keyword evidence="5" id="KW-0274">FAD</keyword>
<evidence type="ECO:0000256" key="4">
    <source>
        <dbReference type="ARBA" id="ARBA00022630"/>
    </source>
</evidence>
<accession>A0A2N4U8Y8</accession>
<keyword evidence="4" id="KW-0285">Flavoprotein</keyword>
<dbReference type="InterPro" id="IPR018168">
    <property type="entry name" value="Ubi_Hdrlase_CS"/>
</dbReference>
<evidence type="ECO:0000256" key="6">
    <source>
        <dbReference type="ARBA" id="ARBA00023002"/>
    </source>
</evidence>
<reference evidence="9 10" key="1">
    <citation type="submission" date="2017-10" db="EMBL/GenBank/DDBJ databases">
        <title>Two draft genome sequences of Pusillimonas sp. strains isolated from a nitrate- and radionuclide-contaminated groundwater in Russia.</title>
        <authorList>
            <person name="Grouzdev D.S."/>
            <person name="Tourova T.P."/>
            <person name="Goeva M.A."/>
            <person name="Babich T.L."/>
            <person name="Sokolova D.S."/>
            <person name="Abdullin R."/>
            <person name="Poltaraus A.B."/>
            <person name="Toshchakov S.V."/>
            <person name="Nazina T.N."/>
        </authorList>
    </citation>
    <scope>NUCLEOTIDE SEQUENCE [LARGE SCALE GENOMIC DNA]</scope>
    <source>
        <strain evidence="9 10">JR1/69-3-13</strain>
    </source>
</reference>
<dbReference type="GO" id="GO:0004497">
    <property type="term" value="F:monooxygenase activity"/>
    <property type="evidence" value="ECO:0007669"/>
    <property type="project" value="UniProtKB-KW"/>
</dbReference>
<name>A0A2N4U8Y8_9BURK</name>
<sequence>MDSPTYDIAISGAGPVGSALALILASKSPDPTRIALLGRHMTQPDDTTGGSPTRPPDPRTLALNHGSRVLLEQLGAWPEQSANIDAVHVSQQGRLGRTLIDHQELGVPRLGSVVAYDALLGSLHGALRASGVTLIDASPPGHVDGARVRFKIGDKHISSALAVQSDGSRPRGVQRHYNQHAVLATVRAVRPKPGWAFERFTAQGPLAALPQPQGKDLYGIVWCCSPIQAETLMAQSDEAFSAVLHETFGDRLGRFQCIGERHVFPLSLHAGPSLVNVRTIAIGNAAQTLHPVAGQGLNLGLRDAAQLGQALAPWLARPQGDATHLLDQFARNRRPDRWLTAGITDFLPRVFTTGNPLVEHACGLALLTLDLVPPLRNSLARQLLQGLRT</sequence>
<comment type="similarity">
    <text evidence="3">Belongs to the UbiH/COQ6 family.</text>
</comment>
<dbReference type="InterPro" id="IPR002938">
    <property type="entry name" value="FAD-bd"/>
</dbReference>
<evidence type="ECO:0000313" key="10">
    <source>
        <dbReference type="Proteomes" id="UP000234190"/>
    </source>
</evidence>
<gene>
    <name evidence="9" type="ORF">CR159_00140</name>
</gene>
<dbReference type="UniPathway" id="UPA00232"/>
<dbReference type="PRINTS" id="PR00420">
    <property type="entry name" value="RNGMNOXGNASE"/>
</dbReference>
<dbReference type="InterPro" id="IPR036188">
    <property type="entry name" value="FAD/NAD-bd_sf"/>
</dbReference>
<dbReference type="OrthoDB" id="9769565at2"/>
<dbReference type="GO" id="GO:0006744">
    <property type="term" value="P:ubiquinone biosynthetic process"/>
    <property type="evidence" value="ECO:0007669"/>
    <property type="project" value="UniProtKB-UniPathway"/>
</dbReference>
<feature type="domain" description="FAD-binding" evidence="8">
    <location>
        <begin position="199"/>
        <end position="336"/>
    </location>
</feature>
<dbReference type="InterPro" id="IPR010971">
    <property type="entry name" value="UbiH/COQ6"/>
</dbReference>
<dbReference type="Gene3D" id="3.50.50.60">
    <property type="entry name" value="FAD/NAD(P)-binding domain"/>
    <property type="match status" value="2"/>
</dbReference>
<dbReference type="PROSITE" id="PS01304">
    <property type="entry name" value="UBIH"/>
    <property type="match status" value="1"/>
</dbReference>
<dbReference type="Proteomes" id="UP000234190">
    <property type="component" value="Unassembled WGS sequence"/>
</dbReference>
<dbReference type="GO" id="GO:0016705">
    <property type="term" value="F:oxidoreductase activity, acting on paired donors, with incorporation or reduction of molecular oxygen"/>
    <property type="evidence" value="ECO:0007669"/>
    <property type="project" value="InterPro"/>
</dbReference>
<evidence type="ECO:0000256" key="3">
    <source>
        <dbReference type="ARBA" id="ARBA00005349"/>
    </source>
</evidence>
<dbReference type="AlphaFoldDB" id="A0A2N4U8Y8"/>
<dbReference type="GO" id="GO:0071949">
    <property type="term" value="F:FAD binding"/>
    <property type="evidence" value="ECO:0007669"/>
    <property type="project" value="InterPro"/>
</dbReference>
<dbReference type="InterPro" id="IPR051205">
    <property type="entry name" value="UbiH/COQ6_monooxygenase"/>
</dbReference>
<dbReference type="PANTHER" id="PTHR43876:SF7">
    <property type="entry name" value="UBIQUINONE BIOSYNTHESIS MONOOXYGENASE COQ6, MITOCHONDRIAL"/>
    <property type="match status" value="1"/>
</dbReference>
<dbReference type="EMBL" id="PDNW01000001">
    <property type="protein sequence ID" value="PLC51495.1"/>
    <property type="molecule type" value="Genomic_DNA"/>
</dbReference>
<proteinExistence type="inferred from homology"/>
<dbReference type="SUPFAM" id="SSF51905">
    <property type="entry name" value="FAD/NAD(P)-binding domain"/>
    <property type="match status" value="1"/>
</dbReference>
<evidence type="ECO:0000259" key="8">
    <source>
        <dbReference type="Pfam" id="PF01494"/>
    </source>
</evidence>
<evidence type="ECO:0000256" key="1">
    <source>
        <dbReference type="ARBA" id="ARBA00001974"/>
    </source>
</evidence>
<dbReference type="PANTHER" id="PTHR43876">
    <property type="entry name" value="UBIQUINONE BIOSYNTHESIS MONOOXYGENASE COQ6, MITOCHONDRIAL"/>
    <property type="match status" value="1"/>
</dbReference>
<evidence type="ECO:0000313" key="9">
    <source>
        <dbReference type="EMBL" id="PLC51495.1"/>
    </source>
</evidence>
<evidence type="ECO:0000256" key="7">
    <source>
        <dbReference type="ARBA" id="ARBA00023033"/>
    </source>
</evidence>
<comment type="cofactor">
    <cofactor evidence="1">
        <name>FAD</name>
        <dbReference type="ChEBI" id="CHEBI:57692"/>
    </cofactor>
</comment>
<keyword evidence="7 9" id="KW-0503">Monooxygenase</keyword>
<evidence type="ECO:0000256" key="5">
    <source>
        <dbReference type="ARBA" id="ARBA00022827"/>
    </source>
</evidence>
<evidence type="ECO:0000256" key="2">
    <source>
        <dbReference type="ARBA" id="ARBA00004749"/>
    </source>
</evidence>
<organism evidence="9 10">
    <name type="scientific">Pollutimonas subterranea</name>
    <dbReference type="NCBI Taxonomy" id="2045210"/>
    <lineage>
        <taxon>Bacteria</taxon>
        <taxon>Pseudomonadati</taxon>
        <taxon>Pseudomonadota</taxon>
        <taxon>Betaproteobacteria</taxon>
        <taxon>Burkholderiales</taxon>
        <taxon>Alcaligenaceae</taxon>
        <taxon>Pollutimonas</taxon>
    </lineage>
</organism>